<dbReference type="Proteomes" id="UP000043763">
    <property type="component" value="Unassembled WGS sequence"/>
</dbReference>
<feature type="transmembrane region" description="Helical" evidence="1">
    <location>
        <begin position="241"/>
        <end position="260"/>
    </location>
</feature>
<dbReference type="OrthoDB" id="9787129at2"/>
<feature type="transmembrane region" description="Helical" evidence="1">
    <location>
        <begin position="398"/>
        <end position="421"/>
    </location>
</feature>
<gene>
    <name evidence="2" type="ORF">BRSU_1172</name>
</gene>
<feature type="transmembrane region" description="Helical" evidence="1">
    <location>
        <begin position="185"/>
        <end position="208"/>
    </location>
</feature>
<evidence type="ECO:0000313" key="3">
    <source>
        <dbReference type="Proteomes" id="UP000043763"/>
    </source>
</evidence>
<dbReference type="AlphaFoldDB" id="A0A0G4K752"/>
<feature type="transmembrane region" description="Helical" evidence="1">
    <location>
        <begin position="343"/>
        <end position="360"/>
    </location>
</feature>
<keyword evidence="3" id="KW-1185">Reference proteome</keyword>
<reference evidence="3" key="1">
    <citation type="submission" date="2015-04" db="EMBL/GenBank/DDBJ databases">
        <authorList>
            <person name="Mushtaq Mamoona"/>
        </authorList>
    </citation>
    <scope>NUCLEOTIDE SEQUENCE [LARGE SCALE GENOMIC DNA]</scope>
    <source>
        <strain evidence="3">AN4859/03</strain>
    </source>
</reference>
<dbReference type="InterPro" id="IPR003474">
    <property type="entry name" value="Glcn_transporter"/>
</dbReference>
<feature type="transmembrane region" description="Helical" evidence="1">
    <location>
        <begin position="272"/>
        <end position="294"/>
    </location>
</feature>
<dbReference type="GO" id="GO:0005886">
    <property type="term" value="C:plasma membrane"/>
    <property type="evidence" value="ECO:0007669"/>
    <property type="project" value="TreeGrafter"/>
</dbReference>
<protein>
    <submittedName>
        <fullName evidence="2">Gluconate transporter</fullName>
    </submittedName>
</protein>
<feature type="transmembrane region" description="Helical" evidence="1">
    <location>
        <begin position="65"/>
        <end position="86"/>
    </location>
</feature>
<keyword evidence="1" id="KW-1133">Transmembrane helix</keyword>
<dbReference type="PANTHER" id="PTHR30354:SF11">
    <property type="entry name" value="PERMEASE"/>
    <property type="match status" value="1"/>
</dbReference>
<organism evidence="2 3">
    <name type="scientific">Brachyspira suanatina</name>
    <dbReference type="NCBI Taxonomy" id="381802"/>
    <lineage>
        <taxon>Bacteria</taxon>
        <taxon>Pseudomonadati</taxon>
        <taxon>Spirochaetota</taxon>
        <taxon>Spirochaetia</taxon>
        <taxon>Brachyspirales</taxon>
        <taxon>Brachyspiraceae</taxon>
        <taxon>Brachyspira</taxon>
    </lineage>
</organism>
<feature type="transmembrane region" description="Helical" evidence="1">
    <location>
        <begin position="110"/>
        <end position="132"/>
    </location>
</feature>
<keyword evidence="1" id="KW-0472">Membrane</keyword>
<accession>A0A0G4K752</accession>
<keyword evidence="1" id="KW-0812">Transmembrane</keyword>
<feature type="transmembrane region" description="Helical" evidence="1">
    <location>
        <begin position="314"/>
        <end position="331"/>
    </location>
</feature>
<feature type="transmembrane region" description="Helical" evidence="1">
    <location>
        <begin position="366"/>
        <end position="386"/>
    </location>
</feature>
<dbReference type="RefSeq" id="WP_048594327.1">
    <property type="nucleotide sequence ID" value="NZ_CVLB01000001.1"/>
</dbReference>
<dbReference type="GO" id="GO:0015128">
    <property type="term" value="F:gluconate transmembrane transporter activity"/>
    <property type="evidence" value="ECO:0007669"/>
    <property type="project" value="InterPro"/>
</dbReference>
<dbReference type="EMBL" id="CVLB01000001">
    <property type="protein sequence ID" value="CRF33022.1"/>
    <property type="molecule type" value="Genomic_DNA"/>
</dbReference>
<feature type="transmembrane region" description="Helical" evidence="1">
    <location>
        <begin position="29"/>
        <end position="45"/>
    </location>
</feature>
<dbReference type="PANTHER" id="PTHR30354">
    <property type="entry name" value="GNT FAMILY GLUCONATE TRANSPORTER"/>
    <property type="match status" value="1"/>
</dbReference>
<evidence type="ECO:0000256" key="1">
    <source>
        <dbReference type="SAM" id="Phobius"/>
    </source>
</evidence>
<proteinExistence type="predicted"/>
<name>A0A0G4K752_9SPIR</name>
<dbReference type="Pfam" id="PF02447">
    <property type="entry name" value="GntP_permease"/>
    <property type="match status" value="1"/>
</dbReference>
<sequence>MISYFVIAMLAISIIVVMILTIKFKVHPFIAMLLVAIFLAFTLHVPSNNDTNYITEISALIGKGFGNALASVGIIIVLGSVIGNILEMSGAALKLGEIVLRVVGKSHPALAMNILGFIVSIPVFCDSGYLILTPLRKAVAKKSGASPVALSVALSTGLYASHALIPPTPGPAAVVNLFGLEAHLLTVIIIGLIVAIPTSLVGAIYGIFISKYIKKPNYPDKSPTYETLISDIGGLPPTWKALAPIVVPIILMAIGSIVRFDSFRLGGGIVKNIFIFLGEPSMALFIGFLFSLLLTHKFNKEEISMWIGDGIRSSGSILAIVGASGAFAEVLKSTELAKIIPELGHIFGSLNMGLILPFIMASALKIMLGSSTIAVVTVATLFAPLLGTLGFNTPISQVLVLMSIGAGSMIASHANDSYFWIVVELSGLKINDAYKARTLATFVQGTTALIIIMILAFLFR</sequence>
<feature type="transmembrane region" description="Helical" evidence="1">
    <location>
        <begin position="441"/>
        <end position="459"/>
    </location>
</feature>
<feature type="transmembrane region" description="Helical" evidence="1">
    <location>
        <begin position="6"/>
        <end position="22"/>
    </location>
</feature>
<evidence type="ECO:0000313" key="2">
    <source>
        <dbReference type="EMBL" id="CRF33022.1"/>
    </source>
</evidence>